<dbReference type="InterPro" id="IPR036097">
    <property type="entry name" value="HisK_dim/P_sf"/>
</dbReference>
<keyword evidence="9" id="KW-0067">ATP-binding</keyword>
<keyword evidence="6 12" id="KW-0808">Transferase</keyword>
<keyword evidence="4" id="KW-0472">Membrane</keyword>
<dbReference type="PRINTS" id="PR00344">
    <property type="entry name" value="BCTRLSENSOR"/>
</dbReference>
<keyword evidence="7" id="KW-0547">Nucleotide-binding</keyword>
<reference evidence="13" key="3">
    <citation type="submission" date="2020-06" db="EMBL/GenBank/DDBJ databases">
        <authorList>
            <person name="Arumugam K."/>
            <person name="Besarab I."/>
            <person name="Haryono M."/>
            <person name="Bagci C."/>
            <person name="Beier S."/>
            <person name="Buchfink B."/>
            <person name="Gorska A."/>
            <person name="Qiu G."/>
            <person name="Huson D.H."/>
            <person name="Williams R.B."/>
        </authorList>
    </citation>
    <scope>NUCLEOTIDE SEQUENCE</scope>
    <source>
        <strain evidence="13">SSA1</strain>
    </source>
</reference>
<dbReference type="Gene3D" id="3.30.565.10">
    <property type="entry name" value="Histidine kinase-like ATPase, C-terminal domain"/>
    <property type="match status" value="1"/>
</dbReference>
<evidence type="ECO:0000313" key="13">
    <source>
        <dbReference type="EMBL" id="QLH51367.1"/>
    </source>
</evidence>
<evidence type="ECO:0000256" key="1">
    <source>
        <dbReference type="ARBA" id="ARBA00000085"/>
    </source>
</evidence>
<name>A0A080M5J0_9PROT</name>
<dbReference type="GO" id="GO:0005886">
    <property type="term" value="C:plasma membrane"/>
    <property type="evidence" value="ECO:0007669"/>
    <property type="project" value="UniProtKB-SubCell"/>
</dbReference>
<protein>
    <recommendedName>
        <fullName evidence="3">histidine kinase</fullName>
        <ecNumber evidence="3">2.7.13.3</ecNumber>
    </recommendedName>
</protein>
<comment type="subcellular location">
    <subcellularLocation>
        <location evidence="2">Cell membrane</location>
        <topology evidence="2">Multi-pass membrane protein</topology>
    </subcellularLocation>
</comment>
<dbReference type="EMBL" id="JDST02000059">
    <property type="protein sequence ID" value="KFB76281.1"/>
    <property type="molecule type" value="Genomic_DNA"/>
</dbReference>
<evidence type="ECO:0000259" key="11">
    <source>
        <dbReference type="PROSITE" id="PS50885"/>
    </source>
</evidence>
<sequence length="441" mass="46749">MRLFPASLAGRTVLLVIAVIAVAEIATFSLLGHFRRSSHVNQTVQLIAGQVRLLQVVLPGLGDDARQALSAADAGEQGLQLRPDGSGVPTHQPLFPFARRLANDLTERLGEPVLLRHGGPGQRSGLWIGFMAGNERWWLLLPPPRFEPQALPSDLWWFLALTLAAVLLIAGLFLHGIVGPLARLGDAVAATGDGAACTATPEGPREVRRLAERHNTMLGQLAAAAAERREMLAGLTHDLRAPLTRLRLRLALLTGDQQGSGDCAGLVRDVDDMERIVGQCLAFLRSEHPEGAAMAPLLIATLLQEAVSRQRELGRAVELTVSAAAVQCRVAMTPGNLQRLLDNLIDNALQHGAPPVEVQLVRDSAGVVALRVRDHGPGIAGADRGRALEPFAQLEPARATDGSCGLGLAIVRRIVTGCGGELLLADAPGGGLEVLVRLPAR</sequence>
<dbReference type="SUPFAM" id="SSF55874">
    <property type="entry name" value="ATPase domain of HSP90 chaperone/DNA topoisomerase II/histidine kinase"/>
    <property type="match status" value="1"/>
</dbReference>
<feature type="domain" description="Histidine kinase" evidence="10">
    <location>
        <begin position="234"/>
        <end position="441"/>
    </location>
</feature>
<keyword evidence="5" id="KW-0597">Phosphoprotein</keyword>
<dbReference type="InterPro" id="IPR004358">
    <property type="entry name" value="Sig_transdc_His_kin-like_C"/>
</dbReference>
<dbReference type="SMART" id="SM00388">
    <property type="entry name" value="HisKA"/>
    <property type="match status" value="1"/>
</dbReference>
<dbReference type="PANTHER" id="PTHR44936:SF10">
    <property type="entry name" value="SENSOR PROTEIN RSTB"/>
    <property type="match status" value="1"/>
</dbReference>
<reference evidence="12 14" key="1">
    <citation type="submission" date="2014-02" db="EMBL/GenBank/DDBJ databases">
        <title>Expanding our view of genomic diversity in Candidatus Accumulibacter clades.</title>
        <authorList>
            <person name="Skennerton C.T."/>
            <person name="Barr J.J."/>
            <person name="Slater F.R."/>
            <person name="Bond P.L."/>
            <person name="Tyson G.W."/>
        </authorList>
    </citation>
    <scope>NUCLEOTIDE SEQUENCE [LARGE SCALE GENOMIC DNA]</scope>
    <source>
        <strain evidence="14">SK-02</strain>
    </source>
</reference>
<dbReference type="EC" id="2.7.13.3" evidence="3"/>
<dbReference type="AlphaFoldDB" id="A0A080M5J0"/>
<proteinExistence type="predicted"/>
<keyword evidence="8" id="KW-0418">Kinase</keyword>
<dbReference type="KEGG" id="acog:HWD57_17325"/>
<dbReference type="CDD" id="cd00075">
    <property type="entry name" value="HATPase"/>
    <property type="match status" value="1"/>
</dbReference>
<dbReference type="InterPro" id="IPR050980">
    <property type="entry name" value="2C_sensor_his_kinase"/>
</dbReference>
<dbReference type="EMBL" id="CP058708">
    <property type="protein sequence ID" value="QLH51367.1"/>
    <property type="molecule type" value="Genomic_DNA"/>
</dbReference>
<accession>A0A7D5NCW5</accession>
<dbReference type="InterPro" id="IPR036890">
    <property type="entry name" value="HATPase_C_sf"/>
</dbReference>
<dbReference type="SUPFAM" id="SSF47384">
    <property type="entry name" value="Homodimeric domain of signal transducing histidine kinase"/>
    <property type="match status" value="1"/>
</dbReference>
<dbReference type="GO" id="GO:0005524">
    <property type="term" value="F:ATP binding"/>
    <property type="evidence" value="ECO:0007669"/>
    <property type="project" value="UniProtKB-KW"/>
</dbReference>
<dbReference type="PROSITE" id="PS50109">
    <property type="entry name" value="HIS_KIN"/>
    <property type="match status" value="1"/>
</dbReference>
<dbReference type="InterPro" id="IPR005467">
    <property type="entry name" value="His_kinase_dom"/>
</dbReference>
<dbReference type="Proteomes" id="UP000509684">
    <property type="component" value="Chromosome"/>
</dbReference>
<dbReference type="InterPro" id="IPR003594">
    <property type="entry name" value="HATPase_dom"/>
</dbReference>
<evidence type="ECO:0000256" key="5">
    <source>
        <dbReference type="ARBA" id="ARBA00022553"/>
    </source>
</evidence>
<evidence type="ECO:0000256" key="9">
    <source>
        <dbReference type="ARBA" id="ARBA00022840"/>
    </source>
</evidence>
<evidence type="ECO:0000256" key="2">
    <source>
        <dbReference type="ARBA" id="ARBA00004651"/>
    </source>
</evidence>
<evidence type="ECO:0000313" key="14">
    <source>
        <dbReference type="Proteomes" id="UP000021315"/>
    </source>
</evidence>
<organism evidence="12 14">
    <name type="scientific">Candidatus Accumulibacter cognatus</name>
    <dbReference type="NCBI Taxonomy" id="2954383"/>
    <lineage>
        <taxon>Bacteria</taxon>
        <taxon>Pseudomonadati</taxon>
        <taxon>Pseudomonadota</taxon>
        <taxon>Betaproteobacteria</taxon>
        <taxon>Candidatus Accumulibacter</taxon>
    </lineage>
</organism>
<evidence type="ECO:0000256" key="8">
    <source>
        <dbReference type="ARBA" id="ARBA00022777"/>
    </source>
</evidence>
<evidence type="ECO:0000313" key="12">
    <source>
        <dbReference type="EMBL" id="KFB76281.1"/>
    </source>
</evidence>
<evidence type="ECO:0000256" key="4">
    <source>
        <dbReference type="ARBA" id="ARBA00022475"/>
    </source>
</evidence>
<comment type="catalytic activity">
    <reaction evidence="1">
        <text>ATP + protein L-histidine = ADP + protein N-phospho-L-histidine.</text>
        <dbReference type="EC" id="2.7.13.3"/>
    </reaction>
</comment>
<dbReference type="GO" id="GO:0000155">
    <property type="term" value="F:phosphorelay sensor kinase activity"/>
    <property type="evidence" value="ECO:0007669"/>
    <property type="project" value="InterPro"/>
</dbReference>
<reference evidence="13 15" key="2">
    <citation type="journal article" date="2019" name="Microbiome">
        <title>Annotated bacterial chromosomes from frame-shift-corrected long-read metagenomic data.</title>
        <authorList>
            <person name="Arumugam K."/>
            <person name="Bagci C."/>
            <person name="Bessarab I."/>
            <person name="Beier S."/>
            <person name="Buchfink B."/>
            <person name="Gorska A."/>
            <person name="Qiu G."/>
            <person name="Huson D.H."/>
            <person name="Williams R.B.H."/>
        </authorList>
    </citation>
    <scope>NUCLEOTIDE SEQUENCE [LARGE SCALE GENOMIC DNA]</scope>
    <source>
        <strain evidence="13">SSA1</strain>
    </source>
</reference>
<evidence type="ECO:0000256" key="3">
    <source>
        <dbReference type="ARBA" id="ARBA00012438"/>
    </source>
</evidence>
<dbReference type="Pfam" id="PF02518">
    <property type="entry name" value="HATPase_c"/>
    <property type="match status" value="1"/>
</dbReference>
<evidence type="ECO:0000313" key="15">
    <source>
        <dbReference type="Proteomes" id="UP000509684"/>
    </source>
</evidence>
<dbReference type="RefSeq" id="WP_138677226.1">
    <property type="nucleotide sequence ID" value="NZ_JDST02000059.1"/>
</dbReference>
<accession>A0A080M5J0</accession>
<evidence type="ECO:0000256" key="7">
    <source>
        <dbReference type="ARBA" id="ARBA00022741"/>
    </source>
</evidence>
<dbReference type="InterPro" id="IPR003661">
    <property type="entry name" value="HisK_dim/P_dom"/>
</dbReference>
<gene>
    <name evidence="12" type="primary">envZ_1</name>
    <name evidence="12" type="ORF">AW06_002703</name>
    <name evidence="13" type="ORF">HWD57_17325</name>
</gene>
<keyword evidence="14" id="KW-1185">Reference proteome</keyword>
<dbReference type="SMART" id="SM00387">
    <property type="entry name" value="HATPase_c"/>
    <property type="match status" value="1"/>
</dbReference>
<dbReference type="Gene3D" id="1.10.287.130">
    <property type="match status" value="1"/>
</dbReference>
<evidence type="ECO:0000259" key="10">
    <source>
        <dbReference type="PROSITE" id="PS50109"/>
    </source>
</evidence>
<dbReference type="PROSITE" id="PS50885">
    <property type="entry name" value="HAMP"/>
    <property type="match status" value="1"/>
</dbReference>
<dbReference type="InterPro" id="IPR038421">
    <property type="entry name" value="RisS_PPD_sf"/>
</dbReference>
<dbReference type="Pfam" id="PF00512">
    <property type="entry name" value="HisKA"/>
    <property type="match status" value="1"/>
</dbReference>
<dbReference type="InterPro" id="IPR003660">
    <property type="entry name" value="HAMP_dom"/>
</dbReference>
<keyword evidence="4" id="KW-1003">Cell membrane</keyword>
<dbReference type="STRING" id="1453999.AW06_002703"/>
<dbReference type="Gene3D" id="3.30.450.300">
    <property type="entry name" value="Sensor histidine kinase RisS, periplasmic domain"/>
    <property type="match status" value="1"/>
</dbReference>
<dbReference type="Proteomes" id="UP000021315">
    <property type="component" value="Unassembled WGS sequence"/>
</dbReference>
<dbReference type="PANTHER" id="PTHR44936">
    <property type="entry name" value="SENSOR PROTEIN CREC"/>
    <property type="match status" value="1"/>
</dbReference>
<evidence type="ECO:0000256" key="6">
    <source>
        <dbReference type="ARBA" id="ARBA00022679"/>
    </source>
</evidence>
<feature type="domain" description="HAMP" evidence="11">
    <location>
        <begin position="175"/>
        <end position="226"/>
    </location>
</feature>